<feature type="transmembrane region" description="Helical" evidence="8">
    <location>
        <begin position="355"/>
        <end position="383"/>
    </location>
</feature>
<evidence type="ECO:0000256" key="6">
    <source>
        <dbReference type="ARBA" id="ARBA00023136"/>
    </source>
</evidence>
<dbReference type="Proteomes" id="UP001058533">
    <property type="component" value="Chromosome"/>
</dbReference>
<gene>
    <name evidence="9" type="ORF">NMP03_11395</name>
</gene>
<evidence type="ECO:0000256" key="8">
    <source>
        <dbReference type="SAM" id="Phobius"/>
    </source>
</evidence>
<feature type="transmembrane region" description="Helical" evidence="8">
    <location>
        <begin position="283"/>
        <end position="302"/>
    </location>
</feature>
<accession>A0ABY5L4A5</accession>
<reference evidence="9" key="1">
    <citation type="submission" date="2022-07" db="EMBL/GenBank/DDBJ databases">
        <title>Sphingomonas sp. nov., a novel bacterium isolated from the north slope of the Mount Everest.</title>
        <authorList>
            <person name="Cui X."/>
            <person name="Liu Y."/>
        </authorList>
    </citation>
    <scope>NUCLEOTIDE SEQUENCE</scope>
    <source>
        <strain evidence="9">S5-59</strain>
    </source>
</reference>
<proteinExistence type="inferred from homology"/>
<feature type="transmembrane region" description="Helical" evidence="8">
    <location>
        <begin position="185"/>
        <end position="209"/>
    </location>
</feature>
<keyword evidence="6 8" id="KW-0472">Membrane</keyword>
<evidence type="ECO:0000313" key="10">
    <source>
        <dbReference type="Proteomes" id="UP001058533"/>
    </source>
</evidence>
<keyword evidence="10" id="KW-1185">Reference proteome</keyword>
<sequence length="397" mass="43191">MIGSPREARFGGSEPRRGWTWLAPWIVGNLVVLGLFALDLRHLDGGMVSPGAYWGRDFVNVWTAGRLLIEGRLELLYDLAGYHRFQLEQFGRIGQHNYSYPPLALPLALPFGLLPYPVALLAWLGATGWFFVRAARSWWVRATGLPAWLVLATPAGLVNIWAGHYGFLIGGLLLYGWRNLEARPVLAGICFGLLAIKPHIAILVPLMLLARGEWRAIGAAAVTVVVLVAGSAALFGIDRWIEYITVTLGVQAALIDAGNSFFRFMSTSLATGLLHWSMPRTTAFAIHWAQAALAAAMVVHGARRGSTQQVALLAATATFLVLPYAFNYDLTVSAMAAGMLLYVPRLQGWERRLVLGGFMAAQLGMVLVAAGIPGIALLLWGLFVAQYRSTVTATVER</sequence>
<feature type="transmembrane region" description="Helical" evidence="8">
    <location>
        <begin position="107"/>
        <end position="132"/>
    </location>
</feature>
<dbReference type="InterPro" id="IPR018584">
    <property type="entry name" value="GT87"/>
</dbReference>
<feature type="transmembrane region" description="Helical" evidence="8">
    <location>
        <begin position="21"/>
        <end position="38"/>
    </location>
</feature>
<comment type="similarity">
    <text evidence="7">Belongs to the glycosyltransferase 87 family.</text>
</comment>
<evidence type="ECO:0000256" key="3">
    <source>
        <dbReference type="ARBA" id="ARBA00022679"/>
    </source>
</evidence>
<comment type="subcellular location">
    <subcellularLocation>
        <location evidence="1">Cell membrane</location>
        <topology evidence="1">Multi-pass membrane protein</topology>
    </subcellularLocation>
</comment>
<feature type="transmembrane region" description="Helical" evidence="8">
    <location>
        <begin position="243"/>
        <end position="262"/>
    </location>
</feature>
<evidence type="ECO:0000256" key="5">
    <source>
        <dbReference type="ARBA" id="ARBA00022989"/>
    </source>
</evidence>
<keyword evidence="5 8" id="KW-1133">Transmembrane helix</keyword>
<evidence type="ECO:0000256" key="7">
    <source>
        <dbReference type="ARBA" id="ARBA00024033"/>
    </source>
</evidence>
<protein>
    <submittedName>
        <fullName evidence="9">DUF2029 domain-containing protein</fullName>
    </submittedName>
</protein>
<evidence type="ECO:0000256" key="2">
    <source>
        <dbReference type="ARBA" id="ARBA00022475"/>
    </source>
</evidence>
<name>A0ABY5L4A5_9SPHN</name>
<keyword evidence="2" id="KW-1003">Cell membrane</keyword>
<evidence type="ECO:0000256" key="4">
    <source>
        <dbReference type="ARBA" id="ARBA00022692"/>
    </source>
</evidence>
<organism evidence="9 10">
    <name type="scientific">Sphingomonas qomolangmaensis</name>
    <dbReference type="NCBI Taxonomy" id="2918765"/>
    <lineage>
        <taxon>Bacteria</taxon>
        <taxon>Pseudomonadati</taxon>
        <taxon>Pseudomonadota</taxon>
        <taxon>Alphaproteobacteria</taxon>
        <taxon>Sphingomonadales</taxon>
        <taxon>Sphingomonadaceae</taxon>
        <taxon>Sphingomonas</taxon>
    </lineage>
</organism>
<feature type="transmembrane region" description="Helical" evidence="8">
    <location>
        <begin position="216"/>
        <end position="237"/>
    </location>
</feature>
<keyword evidence="3" id="KW-0808">Transferase</keyword>
<keyword evidence="4 8" id="KW-0812">Transmembrane</keyword>
<dbReference type="Pfam" id="PF09594">
    <property type="entry name" value="GT87"/>
    <property type="match status" value="1"/>
</dbReference>
<evidence type="ECO:0000313" key="9">
    <source>
        <dbReference type="EMBL" id="UUL81800.1"/>
    </source>
</evidence>
<evidence type="ECO:0000256" key="1">
    <source>
        <dbReference type="ARBA" id="ARBA00004651"/>
    </source>
</evidence>
<feature type="transmembrane region" description="Helical" evidence="8">
    <location>
        <begin position="144"/>
        <end position="165"/>
    </location>
</feature>
<dbReference type="EMBL" id="CP101740">
    <property type="protein sequence ID" value="UUL81800.1"/>
    <property type="molecule type" value="Genomic_DNA"/>
</dbReference>
<dbReference type="RefSeq" id="WP_256505534.1">
    <property type="nucleotide sequence ID" value="NZ_CP101740.1"/>
</dbReference>